<evidence type="ECO:0000313" key="2">
    <source>
        <dbReference type="Proteomes" id="UP000241842"/>
    </source>
</evidence>
<dbReference type="InterPro" id="IPR055988">
    <property type="entry name" value="DUF7566"/>
</dbReference>
<dbReference type="KEGG" id="vg:40097314"/>
<protein>
    <submittedName>
        <fullName evidence="1">Uncharacterized protein</fullName>
    </submittedName>
</protein>
<name>A0A2H4PRR0_9CAUD</name>
<proteinExistence type="predicted"/>
<evidence type="ECO:0000313" key="1">
    <source>
        <dbReference type="EMBL" id="ATW69977.1"/>
    </source>
</evidence>
<sequence>MTPLDLSSLRGVSWKTTITKLLGDKPSQTLNNDKVFSFCSDNPLYLGNIPLDSITGANVSNSQVANNIISAFAIQVLDAKNASEANAINPIVIYSPLNLLTFDYDWLEDMPSNAIGDANVLLLVPAHSGRSTYVSYYWGNTVKSPSKISDKGINFFALGGYIGTPILQQLAQFSGNVSNELSGKLFRDQLTARWASLDLPDSYLRDIGCSYYSGVSRACGILESRSFNDPRGLSDLHSVGVLLPNNNLIFPSSDDERLLQAKSIPNQSVTKTGNNTMKLSLAQIIEQNKDSAIQAGKLEAGRTVNQQLGAVMAKSLPLMVRGYAQTELGHLVVANLFLLVVQNFANDNKVAMALAESAVNSASYELLRGLDIPKLIDDVVKGVPSAQLSNLLTKGEE</sequence>
<dbReference type="RefSeq" id="YP_009620661.1">
    <property type="nucleotide sequence ID" value="NC_042090.1"/>
</dbReference>
<dbReference type="EMBL" id="MG030347">
    <property type="protein sequence ID" value="ATW69977.1"/>
    <property type="molecule type" value="Genomic_DNA"/>
</dbReference>
<dbReference type="Proteomes" id="UP000241842">
    <property type="component" value="Segment"/>
</dbReference>
<organism evidence="1 2">
    <name type="scientific">Proteus phage PM135</name>
    <dbReference type="NCBI Taxonomy" id="2048008"/>
    <lineage>
        <taxon>Viruses</taxon>
        <taxon>Duplodnaviria</taxon>
        <taxon>Heunggongvirae</taxon>
        <taxon>Uroviricota</taxon>
        <taxon>Caudoviricetes</taxon>
        <taxon>Demerecviridae</taxon>
        <taxon>Novosibvirus</taxon>
        <taxon>Novosibvirus PM135</taxon>
    </lineage>
</organism>
<accession>A0A2H4PRR0</accession>
<dbReference type="Pfam" id="PF24450">
    <property type="entry name" value="DUF7566"/>
    <property type="match status" value="1"/>
</dbReference>
<dbReference type="GeneID" id="40097314"/>
<keyword evidence="2" id="KW-1185">Reference proteome</keyword>
<reference evidence="2" key="1">
    <citation type="submission" date="2017-10" db="EMBL/GenBank/DDBJ databases">
        <title>Isolation and characterization of a group of new proteus bacteriophages.</title>
        <authorList>
            <person name="Kozlova Y.N."/>
            <person name="Morozova V.V."/>
            <person name="Babkin I.V."/>
            <person name="Tikunova N.V."/>
            <person name="Bokovaya O.V."/>
            <person name="Shedko E.D."/>
        </authorList>
    </citation>
    <scope>NUCLEOTIDE SEQUENCE [LARGE SCALE GENOMIC DNA]</scope>
</reference>